<feature type="transmembrane region" description="Helical" evidence="1">
    <location>
        <begin position="83"/>
        <end position="105"/>
    </location>
</feature>
<dbReference type="Proteomes" id="UP000095287">
    <property type="component" value="Unplaced"/>
</dbReference>
<reference evidence="3" key="1">
    <citation type="submission" date="2016-11" db="UniProtKB">
        <authorList>
            <consortium name="WormBaseParasite"/>
        </authorList>
    </citation>
    <scope>IDENTIFICATION</scope>
</reference>
<name>A0A1I7Y5R1_9BILA</name>
<protein>
    <submittedName>
        <fullName evidence="3">CX domain-containing protein</fullName>
    </submittedName>
</protein>
<evidence type="ECO:0000256" key="1">
    <source>
        <dbReference type="SAM" id="Phobius"/>
    </source>
</evidence>
<dbReference type="AlphaFoldDB" id="A0A1I7Y5R1"/>
<dbReference type="WBParaSite" id="L893_g13009.t1">
    <property type="protein sequence ID" value="L893_g13009.t1"/>
    <property type="gene ID" value="L893_g13009"/>
</dbReference>
<keyword evidence="1" id="KW-0472">Membrane</keyword>
<organism evidence="2 3">
    <name type="scientific">Steinernema glaseri</name>
    <dbReference type="NCBI Taxonomy" id="37863"/>
    <lineage>
        <taxon>Eukaryota</taxon>
        <taxon>Metazoa</taxon>
        <taxon>Ecdysozoa</taxon>
        <taxon>Nematoda</taxon>
        <taxon>Chromadorea</taxon>
        <taxon>Rhabditida</taxon>
        <taxon>Tylenchina</taxon>
        <taxon>Panagrolaimomorpha</taxon>
        <taxon>Strongyloidoidea</taxon>
        <taxon>Steinernematidae</taxon>
        <taxon>Steinernema</taxon>
    </lineage>
</organism>
<keyword evidence="1" id="KW-0812">Transmembrane</keyword>
<proteinExistence type="predicted"/>
<keyword evidence="1" id="KW-1133">Transmembrane helix</keyword>
<accession>A0A1I7Y5R1</accession>
<keyword evidence="2" id="KW-1185">Reference proteome</keyword>
<sequence length="230" mass="25506">MSTNPAAVPGLLHMHFTQEISYAPNLGEAETERSLCDFHSYFGKPLCTRQFGPEFNVHPGYYASKNVGTFVAVTENADSGSMISLLVGFIVPAVLFALFGILACFRKTVSHGCRKQSYTSLDQQMCFVAENQPIFAEGCWSNYRYSSAYRDNHFIRVGLPPSYSESMKLSLPADGLKVQSCDSIPTKALKNNAFHKGALPRNQAKVVVNRDVLQKSAMSWNPSPFEIVQF</sequence>
<evidence type="ECO:0000313" key="2">
    <source>
        <dbReference type="Proteomes" id="UP000095287"/>
    </source>
</evidence>
<evidence type="ECO:0000313" key="3">
    <source>
        <dbReference type="WBParaSite" id="L893_g13009.t1"/>
    </source>
</evidence>